<keyword evidence="4" id="KW-0862">Zinc</keyword>
<dbReference type="SUPFAM" id="SSF49562">
    <property type="entry name" value="C2 domain (Calcium/lipid-binding domain, CaLB)"/>
    <property type="match status" value="1"/>
</dbReference>
<feature type="region of interest" description="Disordered" evidence="5">
    <location>
        <begin position="1170"/>
        <end position="1194"/>
    </location>
</feature>
<evidence type="ECO:0000313" key="7">
    <source>
        <dbReference type="EMBL" id="TSM12570.1"/>
    </source>
</evidence>
<sequence length="1594" mass="185500">MDMRLLPVSHAHQPAVKVYWRAGSLGLIRSAGHFNFTSPLGTNVRIRAKARATLVMSLADQTLQFFPVSARVSVLRARGLRIKGKDGTNDAYTTLQAGRETFRTPVSEKLVEPVWGGSDAAFIFTLPPESQQDSVPLQVRVFHRVPLGADKLLGLSVINVHELRQNSARENPQWFKLLNKTGKADKERGEVLLDIQFLKSSMSVSMIDLSEKSHSRLGKFKDKLRGKKKDGLSDSASAILPSVNQVLTDSEGEMEGEMEGETTKKKKNKLKSLFVPKSNMKRNSLSQSLSSLKSLPDKNSSISSSTSSGLNVEASEEKKKKKFPFLTHKRNGSTDSKTSNHSDFTLSSTNQNPPPQIDICINDSHVYREQTQSKKMQDMDEEEEEEEEEEAGENEEEDEKWRREEQLQKRLADEKNREAEQERKRKEKEEQRRKEEEKEEEERIRRERQKEENRKRIEEEEKERVRMEKELEAQRRRMEEEEKERIRAEKKREEQKRRIDEEEKERVRMARDKEEQRRKMAEEEERMKMEREKEEKRIWLEKEEKERIRMDREREEQRRRLEEKEKERIRMEEEKKEERIRIEKEEKERLRIEREREEQRRWLEEKEKERIRMEEKKEEERIRIEKEEKERLRNEREREEQIKLEEKERIRLGREKEEKRMVEEKEKERQKREKEEQIRELEEEEKMRMKREKEEHEKMRRLEEEKKRREEKEAEELRIKMAEAEKQIEMERRLAGEKKAREEEEKRIASEKEKQRKEEERIREENKRKSAEMEMKRKEEEWEHRNMEMEERKKKEKQIGEEERLKKEENIFEESVSAQSTDFTRSARISNVKPRVSVSATVSQPSLANTNPFLDEELYAFSFEDRTVKKGPAPLPPQFMGPDVLTTAVSKELSYSKEVLKRQAPQPPGMLKMSKEVTDEESMAQAGLDQGTRRHQKSTVLSVSKDDAKDDTNPFTCDEQMLVKRNKRPAPQPDSGKSVSKDKPRNNSKILTEENVHHDEKASASDSKDNSPNWKLFREPNSITVDVKSDLTDDWPRREQHLDTPSGFNQDLFSEPLVSGTDGLLSMESSQKKTRAPLPPNKPKGSGDPSTLHQQPFLPDKTNAKQAKVNYSKQMDQDNALVADKSQVIKRYDSETGETSSKGRWAEVVSSDAGEIGEQVGPTPVIRQQAVKPLSAAEKQPETHESRVTDSTQPKTKLTQAELISLALRQQEQISQRDARIQELERYIDNLLDCGSVVSEGILTSTLTDEQYSTADHAAVCLSTAVPYYVTTEVTRKPCPNLIKGLGRVRSLCCILRLSKQMESEATSLYERAYQHPHFINGHLTKKEMLGGSCVLSVCRRNNWPVAMGTISMLLDADPASIGAVYKLSPSDVPDVCAESVDRLVQRSTALLELAADVWIVTGRQPLPLLTACVYVAWQSLKPMARMKYTLNKFCEIARLPKLKQSKVTRRDTVMRRVGELREALCKLGRVLPWLRGSEVEPSSVCTLVDDILSYRRTLMMQAVKSCELEKDAEEESAASTEEVHWSKRHLFLPPSARNTKRPRPRSPTPDVTGDENISDSEIDSYIRSPEEVKLYQEVQKKLTAEKNEEFKSK</sequence>
<dbReference type="OrthoDB" id="2121711at2759"/>
<gene>
    <name evidence="7" type="ORF">Baya_7971</name>
</gene>
<evidence type="ECO:0000259" key="6">
    <source>
        <dbReference type="PROSITE" id="PS50004"/>
    </source>
</evidence>
<dbReference type="Pfam" id="PF00168">
    <property type="entry name" value="C2"/>
    <property type="match status" value="1"/>
</dbReference>
<evidence type="ECO:0000256" key="5">
    <source>
        <dbReference type="SAM" id="MobiDB-lite"/>
    </source>
</evidence>
<feature type="compositionally biased region" description="Acidic residues" evidence="5">
    <location>
        <begin position="250"/>
        <end position="260"/>
    </location>
</feature>
<evidence type="ECO:0000313" key="8">
    <source>
        <dbReference type="Proteomes" id="UP000319801"/>
    </source>
</evidence>
<dbReference type="InterPro" id="IPR054078">
    <property type="entry name" value="BRF2-like_C"/>
</dbReference>
<feature type="region of interest" description="Disordered" evidence="5">
    <location>
        <begin position="247"/>
        <end position="527"/>
    </location>
</feature>
<dbReference type="PANTHER" id="PTHR15746">
    <property type="entry name" value="RAB11-RELATED"/>
    <property type="match status" value="1"/>
</dbReference>
<dbReference type="GO" id="GO:0008270">
    <property type="term" value="F:zinc ion binding"/>
    <property type="evidence" value="ECO:0007669"/>
    <property type="project" value="UniProtKB-KW"/>
</dbReference>
<evidence type="ECO:0000256" key="3">
    <source>
        <dbReference type="ARBA" id="ARBA00022771"/>
    </source>
</evidence>
<dbReference type="GO" id="GO:0055037">
    <property type="term" value="C:recycling endosome"/>
    <property type="evidence" value="ECO:0007669"/>
    <property type="project" value="UniProtKB-SubCell"/>
</dbReference>
<feature type="compositionally biased region" description="Low complexity" evidence="5">
    <location>
        <begin position="283"/>
        <end position="308"/>
    </location>
</feature>
<dbReference type="InterPro" id="IPR037789">
    <property type="entry name" value="FIP_classI"/>
</dbReference>
<dbReference type="Gene3D" id="1.20.5.2440">
    <property type="match status" value="1"/>
</dbReference>
<dbReference type="GO" id="GO:0031267">
    <property type="term" value="F:small GTPase binding"/>
    <property type="evidence" value="ECO:0007669"/>
    <property type="project" value="InterPro"/>
</dbReference>
<evidence type="ECO:0000256" key="2">
    <source>
        <dbReference type="ARBA" id="ARBA00022753"/>
    </source>
</evidence>
<reference evidence="7 8" key="1">
    <citation type="journal article" date="2019" name="Genome Biol. Evol.">
        <title>Whole-Genome Sequencing of the Giant Devil Catfish, Bagarius yarrelli.</title>
        <authorList>
            <person name="Jiang W."/>
            <person name="Lv Y."/>
            <person name="Cheng L."/>
            <person name="Yang K."/>
            <person name="Chao B."/>
            <person name="Wang X."/>
            <person name="Li Y."/>
            <person name="Pan X."/>
            <person name="You X."/>
            <person name="Zhang Y."/>
            <person name="Yang J."/>
            <person name="Li J."/>
            <person name="Zhang X."/>
            <person name="Liu S."/>
            <person name="Sun C."/>
            <person name="Yang J."/>
            <person name="Shi Q."/>
        </authorList>
    </citation>
    <scope>NUCLEOTIDE SEQUENCE [LARGE SCALE GENOMIC DNA]</scope>
    <source>
        <strain evidence="7">JWS20170419001</strain>
        <tissue evidence="7">Muscle</tissue>
    </source>
</reference>
<feature type="compositionally biased region" description="Basic and acidic residues" evidence="5">
    <location>
        <begin position="399"/>
        <end position="527"/>
    </location>
</feature>
<organism evidence="7 8">
    <name type="scientific">Bagarius yarrelli</name>
    <name type="common">Goonch</name>
    <name type="synonym">Bagrus yarrelli</name>
    <dbReference type="NCBI Taxonomy" id="175774"/>
    <lineage>
        <taxon>Eukaryota</taxon>
        <taxon>Metazoa</taxon>
        <taxon>Chordata</taxon>
        <taxon>Craniata</taxon>
        <taxon>Vertebrata</taxon>
        <taxon>Euteleostomi</taxon>
        <taxon>Actinopterygii</taxon>
        <taxon>Neopterygii</taxon>
        <taxon>Teleostei</taxon>
        <taxon>Ostariophysi</taxon>
        <taxon>Siluriformes</taxon>
        <taxon>Sisoridae</taxon>
        <taxon>Sisorinae</taxon>
        <taxon>Bagarius</taxon>
    </lineage>
</organism>
<feature type="region of interest" description="Disordered" evidence="5">
    <location>
        <begin position="658"/>
        <end position="716"/>
    </location>
</feature>
<comment type="subcellular location">
    <subcellularLocation>
        <location evidence="1">Recycling endosome</location>
    </subcellularLocation>
</comment>
<feature type="region of interest" description="Disordered" evidence="5">
    <location>
        <begin position="898"/>
        <end position="1118"/>
    </location>
</feature>
<feature type="compositionally biased region" description="Acidic residues" evidence="5">
    <location>
        <begin position="1553"/>
        <end position="1563"/>
    </location>
</feature>
<dbReference type="GO" id="GO:0045055">
    <property type="term" value="P:regulated exocytosis"/>
    <property type="evidence" value="ECO:0007669"/>
    <property type="project" value="TreeGrafter"/>
</dbReference>
<name>A0A556U2V4_BAGYA</name>
<keyword evidence="3" id="KW-0479">Metal-binding</keyword>
<keyword evidence="2" id="KW-0967">Endosome</keyword>
<feature type="compositionally biased region" description="Basic and acidic residues" evidence="5">
    <location>
        <begin position="1179"/>
        <end position="1188"/>
    </location>
</feature>
<dbReference type="PANTHER" id="PTHR15746:SF25">
    <property type="entry name" value="CALPONIN HOMOLOGY DOMAIN-CONTAINING PROTEIN DDB_G0272472 ISOFORM X1"/>
    <property type="match status" value="1"/>
</dbReference>
<evidence type="ECO:0000256" key="1">
    <source>
        <dbReference type="ARBA" id="ARBA00004172"/>
    </source>
</evidence>
<dbReference type="InterPro" id="IPR000008">
    <property type="entry name" value="C2_dom"/>
</dbReference>
<comment type="caution">
    <text evidence="7">The sequence shown here is derived from an EMBL/GenBank/DDBJ whole genome shotgun (WGS) entry which is preliminary data.</text>
</comment>
<dbReference type="InterPro" id="IPR036915">
    <property type="entry name" value="Cyclin-like_sf"/>
</dbReference>
<dbReference type="EMBL" id="VCAZ01000041">
    <property type="protein sequence ID" value="TSM12570.1"/>
    <property type="molecule type" value="Genomic_DNA"/>
</dbReference>
<dbReference type="Pfam" id="PF21886">
    <property type="entry name" value="BRF2-like_C_cyclin_rpt"/>
    <property type="match status" value="1"/>
</dbReference>
<feature type="compositionally biased region" description="Basic and acidic residues" evidence="5">
    <location>
        <begin position="979"/>
        <end position="1009"/>
    </location>
</feature>
<feature type="region of interest" description="Disordered" evidence="5">
    <location>
        <begin position="1533"/>
        <end position="1565"/>
    </location>
</feature>
<keyword evidence="8" id="KW-1185">Reference proteome</keyword>
<dbReference type="SMART" id="SM00239">
    <property type="entry name" value="C2"/>
    <property type="match status" value="1"/>
</dbReference>
<proteinExistence type="predicted"/>
<feature type="region of interest" description="Disordered" evidence="5">
    <location>
        <begin position="732"/>
        <end position="801"/>
    </location>
</feature>
<dbReference type="Gene3D" id="1.10.472.10">
    <property type="entry name" value="Cyclin-like"/>
    <property type="match status" value="2"/>
</dbReference>
<dbReference type="SUPFAM" id="SSF47954">
    <property type="entry name" value="Cyclin-like"/>
    <property type="match status" value="1"/>
</dbReference>
<feature type="compositionally biased region" description="Basic residues" evidence="5">
    <location>
        <begin position="319"/>
        <end position="331"/>
    </location>
</feature>
<feature type="compositionally biased region" description="Acidic residues" evidence="5">
    <location>
        <begin position="379"/>
        <end position="398"/>
    </location>
</feature>
<dbReference type="InterPro" id="IPR035892">
    <property type="entry name" value="C2_domain_sf"/>
</dbReference>
<feature type="compositionally biased region" description="Basic and acidic residues" evidence="5">
    <location>
        <begin position="365"/>
        <end position="378"/>
    </location>
</feature>
<evidence type="ECO:0000256" key="4">
    <source>
        <dbReference type="ARBA" id="ARBA00022833"/>
    </source>
</evidence>
<feature type="domain" description="C2" evidence="6">
    <location>
        <begin position="50"/>
        <end position="175"/>
    </location>
</feature>
<dbReference type="PROSITE" id="PS50004">
    <property type="entry name" value="C2"/>
    <property type="match status" value="1"/>
</dbReference>
<feature type="compositionally biased region" description="Polar residues" evidence="5">
    <location>
        <begin position="333"/>
        <end position="351"/>
    </location>
</feature>
<feature type="compositionally biased region" description="Basic and acidic residues" evidence="5">
    <location>
        <begin position="1027"/>
        <end position="1042"/>
    </location>
</feature>
<dbReference type="Gene3D" id="2.60.40.150">
    <property type="entry name" value="C2 domain"/>
    <property type="match status" value="1"/>
</dbReference>
<accession>A0A556U2V4</accession>
<keyword evidence="3" id="KW-0863">Zinc-finger</keyword>
<protein>
    <submittedName>
        <fullName evidence="7">Transcription factor IIIB 50 kDa subunit</fullName>
    </submittedName>
</protein>
<dbReference type="Proteomes" id="UP000319801">
    <property type="component" value="Unassembled WGS sequence"/>
</dbReference>